<comment type="subcellular location">
    <subcellularLocation>
        <location evidence="1 9 10">Nucleus</location>
    </subcellularLocation>
</comment>
<dbReference type="PROSITE" id="PS00027">
    <property type="entry name" value="HOMEOBOX_1"/>
    <property type="match status" value="1"/>
</dbReference>
<reference evidence="14" key="1">
    <citation type="submission" date="2025-08" db="UniProtKB">
        <authorList>
            <consortium name="RefSeq"/>
        </authorList>
    </citation>
    <scope>IDENTIFICATION</scope>
    <source>
        <tissue evidence="14">Muscle</tissue>
    </source>
</reference>
<evidence type="ECO:0000256" key="2">
    <source>
        <dbReference type="ARBA" id="ARBA00006317"/>
    </source>
</evidence>
<keyword evidence="4" id="KW-0805">Transcription regulation</keyword>
<dbReference type="AlphaFoldDB" id="A0A8B7R2X1"/>
<organism evidence="13 14">
    <name type="scientific">Hipposideros armiger</name>
    <name type="common">Great Himalayan leaf-nosed bat</name>
    <dbReference type="NCBI Taxonomy" id="186990"/>
    <lineage>
        <taxon>Eukaryota</taxon>
        <taxon>Metazoa</taxon>
        <taxon>Chordata</taxon>
        <taxon>Craniata</taxon>
        <taxon>Vertebrata</taxon>
        <taxon>Euteleostomi</taxon>
        <taxon>Mammalia</taxon>
        <taxon>Eutheria</taxon>
        <taxon>Laurasiatheria</taxon>
        <taxon>Chiroptera</taxon>
        <taxon>Yinpterochiroptera</taxon>
        <taxon>Rhinolophoidea</taxon>
        <taxon>Hipposideridae</taxon>
        <taxon>Hipposideros</taxon>
    </lineage>
</organism>
<sequence>MNVELALAAVCTNSCAMARGGEAGSREEAALPSLPHPPAPPASPPGEWCVAARRALALGTSRAAAGTAGPAGAEAAKQCSPCSAAAQSSSGPAALPYGYFGSGYYPCARMGPHPNAIKSCAQPASAAAAAAFADKYMDTAGPAAEEFSSRAKEFAFYHQGYAPGPYHHHQPVPGYLDMPVVPGLGGPGESRHEPLGLPMESYQPWALPNGWNGQMYCPKEQAQPPHLWKSTLPDVVSHPSDTSSYRRGRKKRVPYTKVQLKELEREYATNKFITKDKRRRISATTNLSERQVTIWFQNRRVKEKKVINKLKTTS</sequence>
<keyword evidence="8 9" id="KW-0539">Nucleus</keyword>
<evidence type="ECO:0000313" key="13">
    <source>
        <dbReference type="Proteomes" id="UP000694851"/>
    </source>
</evidence>
<proteinExistence type="inferred from homology"/>
<dbReference type="Proteomes" id="UP000694851">
    <property type="component" value="Unplaced"/>
</dbReference>
<keyword evidence="5 9" id="KW-0238">DNA-binding</keyword>
<dbReference type="InterPro" id="IPR001356">
    <property type="entry name" value="HD"/>
</dbReference>
<dbReference type="PANTHER" id="PTHR45804">
    <property type="entry name" value="SEGMENTATION PROTEIN FUSHI TARAZU-LIKE PROTEIN"/>
    <property type="match status" value="1"/>
</dbReference>
<keyword evidence="7" id="KW-0804">Transcription</keyword>
<evidence type="ECO:0000256" key="11">
    <source>
        <dbReference type="SAM" id="MobiDB-lite"/>
    </source>
</evidence>
<dbReference type="FunFam" id="1.10.10.60:FF:000130">
    <property type="entry name" value="Homeobox protein Hox-D12"/>
    <property type="match status" value="1"/>
</dbReference>
<dbReference type="Gene3D" id="1.10.10.60">
    <property type="entry name" value="Homeodomain-like"/>
    <property type="match status" value="1"/>
</dbReference>
<feature type="region of interest" description="Disordered" evidence="11">
    <location>
        <begin position="229"/>
        <end position="250"/>
    </location>
</feature>
<dbReference type="InterPro" id="IPR051003">
    <property type="entry name" value="AP_axis_regulatory_Homeobox"/>
</dbReference>
<keyword evidence="13" id="KW-1185">Reference proteome</keyword>
<evidence type="ECO:0000313" key="14">
    <source>
        <dbReference type="RefSeq" id="XP_019495419.1"/>
    </source>
</evidence>
<dbReference type="InterPro" id="IPR022067">
    <property type="entry name" value="HoxA13_N"/>
</dbReference>
<evidence type="ECO:0000256" key="9">
    <source>
        <dbReference type="PROSITE-ProRule" id="PRU00108"/>
    </source>
</evidence>
<dbReference type="OrthoDB" id="6159439at2759"/>
<dbReference type="CTD" id="3209"/>
<evidence type="ECO:0000256" key="5">
    <source>
        <dbReference type="ARBA" id="ARBA00023125"/>
    </source>
</evidence>
<dbReference type="KEGG" id="hai:109381326"/>
<protein>
    <submittedName>
        <fullName evidence="14">Homeobox protein Hox-A13</fullName>
    </submittedName>
</protein>
<dbReference type="PROSITE" id="PS50071">
    <property type="entry name" value="HOMEOBOX_2"/>
    <property type="match status" value="1"/>
</dbReference>
<dbReference type="Pfam" id="PF12284">
    <property type="entry name" value="HoxA13_N"/>
    <property type="match status" value="1"/>
</dbReference>
<feature type="region of interest" description="Disordered" evidence="11">
    <location>
        <begin position="26"/>
        <end position="45"/>
    </location>
</feature>
<dbReference type="GO" id="GO:0000981">
    <property type="term" value="F:DNA-binding transcription factor activity, RNA polymerase II-specific"/>
    <property type="evidence" value="ECO:0007669"/>
    <property type="project" value="InterPro"/>
</dbReference>
<dbReference type="GO" id="GO:0003677">
    <property type="term" value="F:DNA binding"/>
    <property type="evidence" value="ECO:0007669"/>
    <property type="project" value="UniProtKB-UniRule"/>
</dbReference>
<dbReference type="GeneID" id="109381326"/>
<dbReference type="Pfam" id="PF00046">
    <property type="entry name" value="Homeodomain"/>
    <property type="match status" value="1"/>
</dbReference>
<dbReference type="InterPro" id="IPR017970">
    <property type="entry name" value="Homeobox_CS"/>
</dbReference>
<evidence type="ECO:0000256" key="3">
    <source>
        <dbReference type="ARBA" id="ARBA00022473"/>
    </source>
</evidence>
<dbReference type="RefSeq" id="XP_019495419.1">
    <property type="nucleotide sequence ID" value="XM_019639874.1"/>
</dbReference>
<evidence type="ECO:0000256" key="10">
    <source>
        <dbReference type="RuleBase" id="RU000682"/>
    </source>
</evidence>
<evidence type="ECO:0000256" key="7">
    <source>
        <dbReference type="ARBA" id="ARBA00023163"/>
    </source>
</evidence>
<evidence type="ECO:0000256" key="6">
    <source>
        <dbReference type="ARBA" id="ARBA00023155"/>
    </source>
</evidence>
<dbReference type="InterPro" id="IPR009057">
    <property type="entry name" value="Homeodomain-like_sf"/>
</dbReference>
<dbReference type="PANTHER" id="PTHR45804:SF3">
    <property type="entry name" value="HOMEOBOX PROTEIN HOX-A13"/>
    <property type="match status" value="1"/>
</dbReference>
<evidence type="ECO:0000259" key="12">
    <source>
        <dbReference type="PROSITE" id="PS50071"/>
    </source>
</evidence>
<keyword evidence="3" id="KW-0217">Developmental protein</keyword>
<accession>A0A8B7R2X1</accession>
<dbReference type="CDD" id="cd00086">
    <property type="entry name" value="homeodomain"/>
    <property type="match status" value="1"/>
</dbReference>
<gene>
    <name evidence="14" type="primary">HOXA13</name>
</gene>
<feature type="DNA-binding region" description="Homeobox" evidence="9">
    <location>
        <begin position="248"/>
        <end position="307"/>
    </location>
</feature>
<evidence type="ECO:0000256" key="1">
    <source>
        <dbReference type="ARBA" id="ARBA00004123"/>
    </source>
</evidence>
<feature type="compositionally biased region" description="Pro residues" evidence="11">
    <location>
        <begin position="34"/>
        <end position="44"/>
    </location>
</feature>
<dbReference type="GO" id="GO:0005634">
    <property type="term" value="C:nucleus"/>
    <property type="evidence" value="ECO:0007669"/>
    <property type="project" value="UniProtKB-SubCell"/>
</dbReference>
<dbReference type="SUPFAM" id="SSF46689">
    <property type="entry name" value="Homeodomain-like"/>
    <property type="match status" value="1"/>
</dbReference>
<feature type="domain" description="Homeobox" evidence="12">
    <location>
        <begin position="246"/>
        <end position="306"/>
    </location>
</feature>
<name>A0A8B7R2X1_HIPAR</name>
<evidence type="ECO:0000256" key="8">
    <source>
        <dbReference type="ARBA" id="ARBA00023242"/>
    </source>
</evidence>
<comment type="similarity">
    <text evidence="2">Belongs to the Abd-B homeobox family.</text>
</comment>
<keyword evidence="6 9" id="KW-0371">Homeobox</keyword>
<evidence type="ECO:0000256" key="4">
    <source>
        <dbReference type="ARBA" id="ARBA00023015"/>
    </source>
</evidence>
<dbReference type="SMART" id="SM00389">
    <property type="entry name" value="HOX"/>
    <property type="match status" value="1"/>
</dbReference>